<dbReference type="EMBL" id="KB030694">
    <property type="protein sequence ID" value="ELK11331.1"/>
    <property type="molecule type" value="Genomic_DNA"/>
</dbReference>
<feature type="region of interest" description="Disordered" evidence="1">
    <location>
        <begin position="72"/>
        <end position="94"/>
    </location>
</feature>
<evidence type="ECO:0000256" key="1">
    <source>
        <dbReference type="SAM" id="MobiDB-lite"/>
    </source>
</evidence>
<gene>
    <name evidence="2" type="ORF">PAL_GLEAN10008502</name>
</gene>
<proteinExistence type="predicted"/>
<feature type="region of interest" description="Disordered" evidence="1">
    <location>
        <begin position="15"/>
        <end position="60"/>
    </location>
</feature>
<evidence type="ECO:0000313" key="3">
    <source>
        <dbReference type="Proteomes" id="UP000010552"/>
    </source>
</evidence>
<organism evidence="2 3">
    <name type="scientific">Pteropus alecto</name>
    <name type="common">Black flying fox</name>
    <dbReference type="NCBI Taxonomy" id="9402"/>
    <lineage>
        <taxon>Eukaryota</taxon>
        <taxon>Metazoa</taxon>
        <taxon>Chordata</taxon>
        <taxon>Craniata</taxon>
        <taxon>Vertebrata</taxon>
        <taxon>Euteleostomi</taxon>
        <taxon>Mammalia</taxon>
        <taxon>Eutheria</taxon>
        <taxon>Laurasiatheria</taxon>
        <taxon>Chiroptera</taxon>
        <taxon>Yinpterochiroptera</taxon>
        <taxon>Pteropodoidea</taxon>
        <taxon>Pteropodidae</taxon>
        <taxon>Pteropodinae</taxon>
        <taxon>Pteropus</taxon>
    </lineage>
</organism>
<dbReference type="AlphaFoldDB" id="L5KKN0"/>
<dbReference type="InParanoid" id="L5KKN0"/>
<evidence type="ECO:0000313" key="2">
    <source>
        <dbReference type="EMBL" id="ELK11331.1"/>
    </source>
</evidence>
<protein>
    <submittedName>
        <fullName evidence="2">Uncharacterized protein</fullName>
    </submittedName>
</protein>
<dbReference type="Proteomes" id="UP000010552">
    <property type="component" value="Unassembled WGS sequence"/>
</dbReference>
<reference evidence="3" key="1">
    <citation type="journal article" date="2013" name="Science">
        <title>Comparative analysis of bat genomes provides insight into the evolution of flight and immunity.</title>
        <authorList>
            <person name="Zhang G."/>
            <person name="Cowled C."/>
            <person name="Shi Z."/>
            <person name="Huang Z."/>
            <person name="Bishop-Lilly K.A."/>
            <person name="Fang X."/>
            <person name="Wynne J.W."/>
            <person name="Xiong Z."/>
            <person name="Baker M.L."/>
            <person name="Zhao W."/>
            <person name="Tachedjian M."/>
            <person name="Zhu Y."/>
            <person name="Zhou P."/>
            <person name="Jiang X."/>
            <person name="Ng J."/>
            <person name="Yang L."/>
            <person name="Wu L."/>
            <person name="Xiao J."/>
            <person name="Feng Y."/>
            <person name="Chen Y."/>
            <person name="Sun X."/>
            <person name="Zhang Y."/>
            <person name="Marsh G.A."/>
            <person name="Crameri G."/>
            <person name="Broder C.C."/>
            <person name="Frey K.G."/>
            <person name="Wang L.F."/>
            <person name="Wang J."/>
        </authorList>
    </citation>
    <scope>NUCLEOTIDE SEQUENCE [LARGE SCALE GENOMIC DNA]</scope>
</reference>
<accession>L5KKN0</accession>
<keyword evidence="3" id="KW-1185">Reference proteome</keyword>
<name>L5KKN0_PTEAL</name>
<feature type="compositionally biased region" description="Basic and acidic residues" evidence="1">
    <location>
        <begin position="50"/>
        <end position="60"/>
    </location>
</feature>
<sequence length="94" mass="10512">MKWCRPQVLPVCGKYELLGSPPPEPARSPRSSRTVTSLAWTPHPPCFEAPRPDLPRRENNPESICVLGSRAAEVQTEQDRQPLRACSSTYDTPL</sequence>